<dbReference type="EMBL" id="KL403238">
    <property type="protein sequence ID" value="KEH15825.1"/>
    <property type="molecule type" value="Genomic_DNA"/>
</dbReference>
<dbReference type="HOGENOM" id="CLU_2187907_0_0_1"/>
<name>A0A072TQK1_MEDTR</name>
<gene>
    <name evidence="1" type="ORF">MTR_0513s0030</name>
</gene>
<dbReference type="Proteomes" id="UP000002051">
    <property type="component" value="Unassembled WGS sequence"/>
</dbReference>
<reference evidence="2" key="3">
    <citation type="submission" date="2015-06" db="UniProtKB">
        <authorList>
            <consortium name="EnsemblPlants"/>
        </authorList>
    </citation>
    <scope>IDENTIFICATION</scope>
    <source>
        <strain evidence="2">cv. Jemalong A17</strain>
    </source>
</reference>
<organism evidence="1 3">
    <name type="scientific">Medicago truncatula</name>
    <name type="common">Barrel medic</name>
    <name type="synonym">Medicago tribuloides</name>
    <dbReference type="NCBI Taxonomy" id="3880"/>
    <lineage>
        <taxon>Eukaryota</taxon>
        <taxon>Viridiplantae</taxon>
        <taxon>Streptophyta</taxon>
        <taxon>Embryophyta</taxon>
        <taxon>Tracheophyta</taxon>
        <taxon>Spermatophyta</taxon>
        <taxon>Magnoliopsida</taxon>
        <taxon>eudicotyledons</taxon>
        <taxon>Gunneridae</taxon>
        <taxon>Pentapetalae</taxon>
        <taxon>rosids</taxon>
        <taxon>fabids</taxon>
        <taxon>Fabales</taxon>
        <taxon>Fabaceae</taxon>
        <taxon>Papilionoideae</taxon>
        <taxon>50 kb inversion clade</taxon>
        <taxon>NPAAA clade</taxon>
        <taxon>Hologalegina</taxon>
        <taxon>IRL clade</taxon>
        <taxon>Trifolieae</taxon>
        <taxon>Medicago</taxon>
    </lineage>
</organism>
<dbReference type="AlphaFoldDB" id="A0A072TQK1"/>
<reference evidence="1 3" key="1">
    <citation type="journal article" date="2011" name="Nature">
        <title>The Medicago genome provides insight into the evolution of rhizobial symbioses.</title>
        <authorList>
            <person name="Young N.D."/>
            <person name="Debelle F."/>
            <person name="Oldroyd G.E."/>
            <person name="Geurts R."/>
            <person name="Cannon S.B."/>
            <person name="Udvardi M.K."/>
            <person name="Benedito V.A."/>
            <person name="Mayer K.F."/>
            <person name="Gouzy J."/>
            <person name="Schoof H."/>
            <person name="Van de Peer Y."/>
            <person name="Proost S."/>
            <person name="Cook D.R."/>
            <person name="Meyers B.C."/>
            <person name="Spannagl M."/>
            <person name="Cheung F."/>
            <person name="De Mita S."/>
            <person name="Krishnakumar V."/>
            <person name="Gundlach H."/>
            <person name="Zhou S."/>
            <person name="Mudge J."/>
            <person name="Bharti A.K."/>
            <person name="Murray J.D."/>
            <person name="Naoumkina M.A."/>
            <person name="Rosen B."/>
            <person name="Silverstein K.A."/>
            <person name="Tang H."/>
            <person name="Rombauts S."/>
            <person name="Zhao P.X."/>
            <person name="Zhou P."/>
            <person name="Barbe V."/>
            <person name="Bardou P."/>
            <person name="Bechner M."/>
            <person name="Bellec A."/>
            <person name="Berger A."/>
            <person name="Berges H."/>
            <person name="Bidwell S."/>
            <person name="Bisseling T."/>
            <person name="Choisne N."/>
            <person name="Couloux A."/>
            <person name="Denny R."/>
            <person name="Deshpande S."/>
            <person name="Dai X."/>
            <person name="Doyle J.J."/>
            <person name="Dudez A.M."/>
            <person name="Farmer A.D."/>
            <person name="Fouteau S."/>
            <person name="Franken C."/>
            <person name="Gibelin C."/>
            <person name="Gish J."/>
            <person name="Goldstein S."/>
            <person name="Gonzalez A.J."/>
            <person name="Green P.J."/>
            <person name="Hallab A."/>
            <person name="Hartog M."/>
            <person name="Hua A."/>
            <person name="Humphray S.J."/>
            <person name="Jeong D.H."/>
            <person name="Jing Y."/>
            <person name="Jocker A."/>
            <person name="Kenton S.M."/>
            <person name="Kim D.J."/>
            <person name="Klee K."/>
            <person name="Lai H."/>
            <person name="Lang C."/>
            <person name="Lin S."/>
            <person name="Macmil S.L."/>
            <person name="Magdelenat G."/>
            <person name="Matthews L."/>
            <person name="McCorrison J."/>
            <person name="Monaghan E.L."/>
            <person name="Mun J.H."/>
            <person name="Najar F.Z."/>
            <person name="Nicholson C."/>
            <person name="Noirot C."/>
            <person name="O'Bleness M."/>
            <person name="Paule C.R."/>
            <person name="Poulain J."/>
            <person name="Prion F."/>
            <person name="Qin B."/>
            <person name="Qu C."/>
            <person name="Retzel E.F."/>
            <person name="Riddle C."/>
            <person name="Sallet E."/>
            <person name="Samain S."/>
            <person name="Samson N."/>
            <person name="Sanders I."/>
            <person name="Saurat O."/>
            <person name="Scarpelli C."/>
            <person name="Schiex T."/>
            <person name="Segurens B."/>
            <person name="Severin A.J."/>
            <person name="Sherrier D.J."/>
            <person name="Shi R."/>
            <person name="Sims S."/>
            <person name="Singer S.R."/>
            <person name="Sinharoy S."/>
            <person name="Sterck L."/>
            <person name="Viollet A."/>
            <person name="Wang B.B."/>
            <person name="Wang K."/>
            <person name="Wang M."/>
            <person name="Wang X."/>
            <person name="Warfsmann J."/>
            <person name="Weissenbach J."/>
            <person name="White D.D."/>
            <person name="White J.D."/>
            <person name="Wiley G.B."/>
            <person name="Wincker P."/>
            <person name="Xing Y."/>
            <person name="Yang L."/>
            <person name="Yao Z."/>
            <person name="Ying F."/>
            <person name="Zhai J."/>
            <person name="Zhou L."/>
            <person name="Zuber A."/>
            <person name="Denarie J."/>
            <person name="Dixon R.A."/>
            <person name="May G.D."/>
            <person name="Schwartz D.C."/>
            <person name="Rogers J."/>
            <person name="Quetier F."/>
            <person name="Town C.D."/>
            <person name="Roe B.A."/>
        </authorList>
    </citation>
    <scope>NUCLEOTIDE SEQUENCE [LARGE SCALE GENOMIC DNA]</scope>
    <source>
        <strain evidence="1">A17</strain>
        <strain evidence="2 3">cv. Jemalong A17</strain>
    </source>
</reference>
<protein>
    <submittedName>
        <fullName evidence="1 2">Uncharacterized protein</fullName>
    </submittedName>
</protein>
<reference evidence="1 3" key="2">
    <citation type="journal article" date="2014" name="BMC Genomics">
        <title>An improved genome release (version Mt4.0) for the model legume Medicago truncatula.</title>
        <authorList>
            <person name="Tang H."/>
            <person name="Krishnakumar V."/>
            <person name="Bidwell S."/>
            <person name="Rosen B."/>
            <person name="Chan A."/>
            <person name="Zhou S."/>
            <person name="Gentzbittel L."/>
            <person name="Childs K.L."/>
            <person name="Yandell M."/>
            <person name="Gundlach H."/>
            <person name="Mayer K.F."/>
            <person name="Schwartz D.C."/>
            <person name="Town C.D."/>
        </authorList>
    </citation>
    <scope>GENOME REANNOTATION</scope>
    <source>
        <strain evidence="1">A17</strain>
        <strain evidence="2 3">cv. Jemalong A17</strain>
    </source>
</reference>
<dbReference type="EnsemblPlants" id="KEH15825">
    <property type="protein sequence ID" value="KEH15825"/>
    <property type="gene ID" value="MTR_0513s0030"/>
</dbReference>
<sequence>MAWKCLELCRTHCLHNQFSLAVNYRGFLQQLTASGFQIPWQLTAEEYLGNLLVILSQTTCGNSNSHKGKVYKTSKMQIATFSASDAIIKLEIPLSRADCKPHRAPKAST</sequence>
<keyword evidence="3" id="KW-1185">Reference proteome</keyword>
<evidence type="ECO:0000313" key="3">
    <source>
        <dbReference type="Proteomes" id="UP000002051"/>
    </source>
</evidence>
<accession>A0A072TQK1</accession>
<evidence type="ECO:0000313" key="2">
    <source>
        <dbReference type="EnsemblPlants" id="KEH15825"/>
    </source>
</evidence>
<evidence type="ECO:0000313" key="1">
    <source>
        <dbReference type="EMBL" id="KEH15825.1"/>
    </source>
</evidence>
<proteinExistence type="predicted"/>